<evidence type="ECO:0000313" key="1">
    <source>
        <dbReference type="EMBL" id="KAK9023017.1"/>
    </source>
</evidence>
<proteinExistence type="predicted"/>
<dbReference type="Proteomes" id="UP001396334">
    <property type="component" value="Unassembled WGS sequence"/>
</dbReference>
<dbReference type="EMBL" id="JBBPBN010000015">
    <property type="protein sequence ID" value="KAK9023017.1"/>
    <property type="molecule type" value="Genomic_DNA"/>
</dbReference>
<gene>
    <name evidence="1" type="ORF">V6N11_003251</name>
</gene>
<comment type="caution">
    <text evidence="1">The sequence shown here is derived from an EMBL/GenBank/DDBJ whole genome shotgun (WGS) entry which is preliminary data.</text>
</comment>
<name>A0ABR2SDK0_9ROSI</name>
<keyword evidence="2" id="KW-1185">Reference proteome</keyword>
<evidence type="ECO:0000313" key="2">
    <source>
        <dbReference type="Proteomes" id="UP001396334"/>
    </source>
</evidence>
<protein>
    <submittedName>
        <fullName evidence="1">Uncharacterized protein</fullName>
    </submittedName>
</protein>
<organism evidence="1 2">
    <name type="scientific">Hibiscus sabdariffa</name>
    <name type="common">roselle</name>
    <dbReference type="NCBI Taxonomy" id="183260"/>
    <lineage>
        <taxon>Eukaryota</taxon>
        <taxon>Viridiplantae</taxon>
        <taxon>Streptophyta</taxon>
        <taxon>Embryophyta</taxon>
        <taxon>Tracheophyta</taxon>
        <taxon>Spermatophyta</taxon>
        <taxon>Magnoliopsida</taxon>
        <taxon>eudicotyledons</taxon>
        <taxon>Gunneridae</taxon>
        <taxon>Pentapetalae</taxon>
        <taxon>rosids</taxon>
        <taxon>malvids</taxon>
        <taxon>Malvales</taxon>
        <taxon>Malvaceae</taxon>
        <taxon>Malvoideae</taxon>
        <taxon>Hibiscus</taxon>
    </lineage>
</organism>
<reference evidence="1 2" key="1">
    <citation type="journal article" date="2024" name="G3 (Bethesda)">
        <title>Genome assembly of Hibiscus sabdariffa L. provides insights into metabolisms of medicinal natural products.</title>
        <authorList>
            <person name="Kim T."/>
        </authorList>
    </citation>
    <scope>NUCLEOTIDE SEQUENCE [LARGE SCALE GENOMIC DNA]</scope>
    <source>
        <strain evidence="1">TK-2024</strain>
        <tissue evidence="1">Old leaves</tissue>
    </source>
</reference>
<sequence>MERRWIGLCLNNPALRTTGLGRCRSLAIPKQSRASLSLSVTIIQYMFYLSTDYFNVAFGWQNNHSISNSKINLLGGSASVPNSSASIHHTQTFYSLCLQPTKSMVIVTKNHEVHVRDLRHPVLLQAIVSFSTINNIELFQPLLWPKHHFKSRYRIEGTGNRVLQCPYNKSYQPITTTKKKTPYLQNVLLSFLY</sequence>
<accession>A0ABR2SDK0</accession>